<evidence type="ECO:0000313" key="3">
    <source>
        <dbReference type="Proteomes" id="UP000177555"/>
    </source>
</evidence>
<feature type="transmembrane region" description="Helical" evidence="1">
    <location>
        <begin position="47"/>
        <end position="70"/>
    </location>
</feature>
<feature type="transmembrane region" description="Helical" evidence="1">
    <location>
        <begin position="76"/>
        <end position="97"/>
    </location>
</feature>
<reference evidence="2 3" key="1">
    <citation type="journal article" date="2016" name="Nat. Commun.">
        <title>Thousands of microbial genomes shed light on interconnected biogeochemical processes in an aquifer system.</title>
        <authorList>
            <person name="Anantharaman K."/>
            <person name="Brown C.T."/>
            <person name="Hug L.A."/>
            <person name="Sharon I."/>
            <person name="Castelle C.J."/>
            <person name="Probst A.J."/>
            <person name="Thomas B.C."/>
            <person name="Singh A."/>
            <person name="Wilkins M.J."/>
            <person name="Karaoz U."/>
            <person name="Brodie E.L."/>
            <person name="Williams K.H."/>
            <person name="Hubbard S.S."/>
            <person name="Banfield J.F."/>
        </authorList>
    </citation>
    <scope>NUCLEOTIDE SEQUENCE [LARGE SCALE GENOMIC DNA]</scope>
</reference>
<keyword evidence="1" id="KW-1133">Transmembrane helix</keyword>
<dbReference type="EMBL" id="MFCP01000004">
    <property type="protein sequence ID" value="OGE29593.1"/>
    <property type="molecule type" value="Genomic_DNA"/>
</dbReference>
<name>A0A1F5JLR4_9BACT</name>
<dbReference type="Proteomes" id="UP000177555">
    <property type="component" value="Unassembled WGS sequence"/>
</dbReference>
<keyword evidence="1" id="KW-0472">Membrane</keyword>
<sequence>MDRKLKKLILKTGVFILSLSFAWWLIKSGYLQGLIEAIMPLRFVSEILAGFLYTSFLSAPISVAMLIVLAQENNPIVTALLAGVGAALADLLMIKFFRGQLYSDLNQISKQLGYNKFNIFLQKLRLGFIVPLIGAIIVASPFPDEIGLFMLGASKLRYQEVALLTYILNTAGILLIVLPINLIS</sequence>
<gene>
    <name evidence="2" type="ORF">A2867_00325</name>
</gene>
<evidence type="ECO:0000313" key="2">
    <source>
        <dbReference type="EMBL" id="OGE29593.1"/>
    </source>
</evidence>
<feature type="transmembrane region" description="Helical" evidence="1">
    <location>
        <begin position="163"/>
        <end position="183"/>
    </location>
</feature>
<keyword evidence="1" id="KW-0812">Transmembrane</keyword>
<feature type="transmembrane region" description="Helical" evidence="1">
    <location>
        <begin position="124"/>
        <end position="143"/>
    </location>
</feature>
<evidence type="ECO:0000256" key="1">
    <source>
        <dbReference type="SAM" id="Phobius"/>
    </source>
</evidence>
<feature type="transmembrane region" description="Helical" evidence="1">
    <location>
        <begin position="6"/>
        <end position="26"/>
    </location>
</feature>
<accession>A0A1F5JLR4</accession>
<protein>
    <recommendedName>
        <fullName evidence="4">TVP38/TMEM64 family membrane protein</fullName>
    </recommendedName>
</protein>
<organism evidence="2 3">
    <name type="scientific">Candidatus Daviesbacteria bacterium RIFCSPHIGHO2_01_FULL_40_11</name>
    <dbReference type="NCBI Taxonomy" id="1797762"/>
    <lineage>
        <taxon>Bacteria</taxon>
        <taxon>Candidatus Daviesiibacteriota</taxon>
    </lineage>
</organism>
<comment type="caution">
    <text evidence="2">The sequence shown here is derived from an EMBL/GenBank/DDBJ whole genome shotgun (WGS) entry which is preliminary data.</text>
</comment>
<proteinExistence type="predicted"/>
<evidence type="ECO:0008006" key="4">
    <source>
        <dbReference type="Google" id="ProtNLM"/>
    </source>
</evidence>
<dbReference type="AlphaFoldDB" id="A0A1F5JLR4"/>